<dbReference type="AlphaFoldDB" id="A0A645ASF8"/>
<dbReference type="EMBL" id="VSSQ01015186">
    <property type="protein sequence ID" value="MPM55251.1"/>
    <property type="molecule type" value="Genomic_DNA"/>
</dbReference>
<evidence type="ECO:0000313" key="2">
    <source>
        <dbReference type="EMBL" id="MPM55251.1"/>
    </source>
</evidence>
<evidence type="ECO:0008006" key="3">
    <source>
        <dbReference type="Google" id="ProtNLM"/>
    </source>
</evidence>
<feature type="transmembrane region" description="Helical" evidence="1">
    <location>
        <begin position="64"/>
        <end position="82"/>
    </location>
</feature>
<keyword evidence="1" id="KW-0472">Membrane</keyword>
<proteinExistence type="predicted"/>
<gene>
    <name evidence="2" type="ORF">SDC9_102044</name>
</gene>
<name>A0A645ASF8_9ZZZZ</name>
<feature type="transmembrane region" description="Helical" evidence="1">
    <location>
        <begin position="35"/>
        <end position="52"/>
    </location>
</feature>
<protein>
    <recommendedName>
        <fullName evidence="3">DUF1294 domain-containing protein</fullName>
    </recommendedName>
</protein>
<reference evidence="2" key="1">
    <citation type="submission" date="2019-08" db="EMBL/GenBank/DDBJ databases">
        <authorList>
            <person name="Kucharzyk K."/>
            <person name="Murdoch R.W."/>
            <person name="Higgins S."/>
            <person name="Loffler F."/>
        </authorList>
    </citation>
    <scope>NUCLEOTIDE SEQUENCE</scope>
</reference>
<comment type="caution">
    <text evidence="2">The sequence shown here is derived from an EMBL/GenBank/DDBJ whole genome shotgun (WGS) entry which is preliminary data.</text>
</comment>
<sequence>MIYYLMIINVIGFFIMSIDKKKAIKNVYRIPEKNLFFICIVGGSLGMLIGMYKFHHKTKHNKFVYGVPLLLISNIIMIYSIMKIL</sequence>
<evidence type="ECO:0000256" key="1">
    <source>
        <dbReference type="SAM" id="Phobius"/>
    </source>
</evidence>
<dbReference type="InterPro" id="IPR010718">
    <property type="entry name" value="DUF1294"/>
</dbReference>
<dbReference type="Pfam" id="PF06961">
    <property type="entry name" value="DUF1294"/>
    <property type="match status" value="1"/>
</dbReference>
<keyword evidence="1" id="KW-1133">Transmembrane helix</keyword>
<accession>A0A645ASF8</accession>
<keyword evidence="1" id="KW-0812">Transmembrane</keyword>
<organism evidence="2">
    <name type="scientific">bioreactor metagenome</name>
    <dbReference type="NCBI Taxonomy" id="1076179"/>
    <lineage>
        <taxon>unclassified sequences</taxon>
        <taxon>metagenomes</taxon>
        <taxon>ecological metagenomes</taxon>
    </lineage>
</organism>